<evidence type="ECO:0000313" key="5">
    <source>
        <dbReference type="Proteomes" id="UP000472276"/>
    </source>
</evidence>
<dbReference type="SMART" id="SM00252">
    <property type="entry name" value="SH2"/>
    <property type="match status" value="1"/>
</dbReference>
<feature type="compositionally biased region" description="Pro residues" evidence="2">
    <location>
        <begin position="300"/>
        <end position="310"/>
    </location>
</feature>
<dbReference type="InterPro" id="IPR036860">
    <property type="entry name" value="SH2_dom_sf"/>
</dbReference>
<dbReference type="RefSeq" id="XP_039474840.1">
    <property type="nucleotide sequence ID" value="XM_039618906.1"/>
</dbReference>
<feature type="compositionally biased region" description="Low complexity" evidence="2">
    <location>
        <begin position="191"/>
        <end position="214"/>
    </location>
</feature>
<feature type="compositionally biased region" description="Low complexity" evidence="2">
    <location>
        <begin position="459"/>
        <end position="487"/>
    </location>
</feature>
<dbReference type="KEGG" id="oau:116319699"/>
<dbReference type="Gene3D" id="3.30.505.10">
    <property type="entry name" value="SH2 domain"/>
    <property type="match status" value="1"/>
</dbReference>
<dbReference type="PANTHER" id="PTHR15832">
    <property type="entry name" value="SHC (SRC HOMOLOGY DOMAIN C-TERMINAL) ADAPTOR HOMOLOG"/>
    <property type="match status" value="1"/>
</dbReference>
<feature type="region of interest" description="Disordered" evidence="2">
    <location>
        <begin position="289"/>
        <end position="487"/>
    </location>
</feature>
<accession>A0AAZ1X1H7</accession>
<evidence type="ECO:0000256" key="1">
    <source>
        <dbReference type="PROSITE-ProRule" id="PRU00191"/>
    </source>
</evidence>
<dbReference type="RefSeq" id="XP_039474842.1">
    <property type="nucleotide sequence ID" value="XM_039618908.1"/>
</dbReference>
<evidence type="ECO:0000313" key="4">
    <source>
        <dbReference type="Ensembl" id="ENSOABP00000061806.1"/>
    </source>
</evidence>
<dbReference type="PROSITE" id="PS50001">
    <property type="entry name" value="SH2"/>
    <property type="match status" value="1"/>
</dbReference>
<keyword evidence="5" id="KW-1185">Reference proteome</keyword>
<feature type="compositionally biased region" description="Basic and acidic residues" evidence="2">
    <location>
        <begin position="579"/>
        <end position="588"/>
    </location>
</feature>
<dbReference type="InterPro" id="IPR000980">
    <property type="entry name" value="SH2"/>
</dbReference>
<organism evidence="4 5">
    <name type="scientific">Oreochromis aureus</name>
    <name type="common">Israeli tilapia</name>
    <name type="synonym">Chromis aureus</name>
    <dbReference type="NCBI Taxonomy" id="47969"/>
    <lineage>
        <taxon>Eukaryota</taxon>
        <taxon>Metazoa</taxon>
        <taxon>Chordata</taxon>
        <taxon>Craniata</taxon>
        <taxon>Vertebrata</taxon>
        <taxon>Euteleostomi</taxon>
        <taxon>Actinopterygii</taxon>
        <taxon>Neopterygii</taxon>
        <taxon>Teleostei</taxon>
        <taxon>Neoteleostei</taxon>
        <taxon>Acanthomorphata</taxon>
        <taxon>Ovalentaria</taxon>
        <taxon>Cichlomorphae</taxon>
        <taxon>Cichliformes</taxon>
        <taxon>Cichlidae</taxon>
        <taxon>African cichlids</taxon>
        <taxon>Pseudocrenilabrinae</taxon>
        <taxon>Oreochromini</taxon>
        <taxon>Oreochromis</taxon>
    </lineage>
</organism>
<dbReference type="Proteomes" id="UP000472276">
    <property type="component" value="Unassembled WGS sequence"/>
</dbReference>
<dbReference type="GeneID" id="116319699"/>
<feature type="compositionally biased region" description="Polar residues" evidence="2">
    <location>
        <begin position="428"/>
        <end position="458"/>
    </location>
</feature>
<dbReference type="PANTHER" id="PTHR15832:SF2">
    <property type="entry name" value="SH2 DOMAIN-CONTAINING PROTEIN"/>
    <property type="match status" value="1"/>
</dbReference>
<dbReference type="AlphaFoldDB" id="A0AAZ1X1H7"/>
<reference evidence="4" key="2">
    <citation type="submission" date="2025-08" db="UniProtKB">
        <authorList>
            <consortium name="Ensembl"/>
        </authorList>
    </citation>
    <scope>IDENTIFICATION</scope>
</reference>
<feature type="region of interest" description="Disordered" evidence="2">
    <location>
        <begin position="168"/>
        <end position="234"/>
    </location>
</feature>
<dbReference type="RefSeq" id="XP_039474841.1">
    <property type="nucleotide sequence ID" value="XM_039618907.1"/>
</dbReference>
<sequence length="598" mass="65714">MAQQEEPLYDFPEPTQVSERKLLHQRGQGSLKNISVLDRLLLTVPVWLQLSINPATALHILQREPPGTFLVRKSRTSQRNVLCVRLTDDSVPSFVQQFGIREEQGTLSLETSAISFPDLPRLISFYCVSRDVLPFPLELPDAIARASSHKELESISHMGIEFWNSHLNVRGPRETPKPRKAKEKKPDVATSALPKSALQSSSAAPSDSAPQPDSDNQNKSAPDSDAAAQKSSPNSTLFHEFCPITTRSPLELDCGSGLGALCFINPLFLQSQSTLSRRRMFKHSLKVRVSTETSTMLSPPLAPPPPPPLMPKTKGRRKAQKSGQETLELRKGQTAQDGHTQPVTQNNPSGAQLQPSSVIPHIQPGMQEQQMEARQSKERVKEEEATAQPPAIKEHLPDDSDYMKPCPIISVPNCASLSPKPPPLFPKVSQSLSPRDSPSASPSLSPYQSPSVSPKTHISLSPNDSPSLSPSHSPYQSPSLSPKVPYSLSPFISLPFSPLIEQTSDTYSTPSTPDQLRSDSEAEEKEEAQVIENNDKDGEYKEDQHKKREKVEEDDSVLQMNAASVNDRESCSTEEMAETPDRSDKQADGTKASNEQTG</sequence>
<reference evidence="5" key="1">
    <citation type="submission" date="2020-03" db="EMBL/GenBank/DDBJ databases">
        <title>Evolution of repeat sequences and sex chromosomes of tilapia species revealed by chromosome-level genomes.</title>
        <authorList>
            <person name="Xu L."/>
            <person name="Tao W."/>
            <person name="Wang D."/>
            <person name="Zhou Q."/>
        </authorList>
    </citation>
    <scope>NUCLEOTIDE SEQUENCE [LARGE SCALE GENOMIC DNA]</scope>
    <source>
        <strain evidence="5">Israel</strain>
    </source>
</reference>
<feature type="compositionally biased region" description="Basic and acidic residues" evidence="2">
    <location>
        <begin position="392"/>
        <end position="402"/>
    </location>
</feature>
<name>A0AAZ1X1H7_OREAU</name>
<dbReference type="Ensembl" id="ENSOABT00000062809.1">
    <property type="protein sequence ID" value="ENSOABP00000061806.1"/>
    <property type="gene ID" value="ENSOABG00000037435.1"/>
</dbReference>
<evidence type="ECO:0000256" key="2">
    <source>
        <dbReference type="SAM" id="MobiDB-lite"/>
    </source>
</evidence>
<feature type="compositionally biased region" description="Polar residues" evidence="2">
    <location>
        <begin position="333"/>
        <end position="357"/>
    </location>
</feature>
<dbReference type="Pfam" id="PF00017">
    <property type="entry name" value="SH2"/>
    <property type="match status" value="1"/>
</dbReference>
<feature type="compositionally biased region" description="Basic and acidic residues" evidence="2">
    <location>
        <begin position="374"/>
        <end position="384"/>
    </location>
</feature>
<feature type="region of interest" description="Disordered" evidence="2">
    <location>
        <begin position="502"/>
        <end position="598"/>
    </location>
</feature>
<dbReference type="SUPFAM" id="SSF55550">
    <property type="entry name" value="SH2 domain"/>
    <property type="match status" value="1"/>
</dbReference>
<feature type="domain" description="SH2" evidence="3">
    <location>
        <begin position="47"/>
        <end position="141"/>
    </location>
</feature>
<evidence type="ECO:0000259" key="3">
    <source>
        <dbReference type="PROSITE" id="PS50001"/>
    </source>
</evidence>
<protein>
    <recommendedName>
        <fullName evidence="3">SH2 domain-containing protein</fullName>
    </recommendedName>
</protein>
<keyword evidence="1" id="KW-0727">SH2 domain</keyword>
<gene>
    <name evidence="4" type="primary">LOC116319699</name>
</gene>
<proteinExistence type="predicted"/>
<feature type="compositionally biased region" description="Low complexity" evidence="2">
    <location>
        <begin position="502"/>
        <end position="514"/>
    </location>
</feature>
<feature type="compositionally biased region" description="Basic and acidic residues" evidence="2">
    <location>
        <begin position="533"/>
        <end position="551"/>
    </location>
</feature>
<reference evidence="4" key="3">
    <citation type="submission" date="2025-09" db="UniProtKB">
        <authorList>
            <consortium name="Ensembl"/>
        </authorList>
    </citation>
    <scope>IDENTIFICATION</scope>
</reference>